<evidence type="ECO:0000256" key="6">
    <source>
        <dbReference type="SAM" id="MobiDB-lite"/>
    </source>
</evidence>
<dbReference type="EMBL" id="CAKXYY010000003">
    <property type="protein sequence ID" value="CAH2351161.1"/>
    <property type="molecule type" value="Genomic_DNA"/>
</dbReference>
<dbReference type="PANTHER" id="PTHR10177">
    <property type="entry name" value="CYCLINS"/>
    <property type="match status" value="1"/>
</dbReference>
<evidence type="ECO:0000256" key="2">
    <source>
        <dbReference type="ARBA" id="ARBA00022618"/>
    </source>
</evidence>
<dbReference type="AlphaFoldDB" id="A0A9P0VWE3"/>
<dbReference type="SMART" id="SM00385">
    <property type="entry name" value="CYCLIN"/>
    <property type="match status" value="1"/>
</dbReference>
<feature type="region of interest" description="Disordered" evidence="6">
    <location>
        <begin position="327"/>
        <end position="389"/>
    </location>
</feature>
<feature type="compositionally biased region" description="Polar residues" evidence="6">
    <location>
        <begin position="341"/>
        <end position="354"/>
    </location>
</feature>
<dbReference type="SUPFAM" id="SSF47954">
    <property type="entry name" value="Cyclin-like"/>
    <property type="match status" value="2"/>
</dbReference>
<feature type="domain" description="Cyclin-like" evidence="7">
    <location>
        <begin position="78"/>
        <end position="164"/>
    </location>
</feature>
<organism evidence="8 9">
    <name type="scientific">[Candida] railenensis</name>
    <dbReference type="NCBI Taxonomy" id="45579"/>
    <lineage>
        <taxon>Eukaryota</taxon>
        <taxon>Fungi</taxon>
        <taxon>Dikarya</taxon>
        <taxon>Ascomycota</taxon>
        <taxon>Saccharomycotina</taxon>
        <taxon>Pichiomycetes</taxon>
        <taxon>Debaryomycetaceae</taxon>
        <taxon>Kurtzmaniella</taxon>
    </lineage>
</organism>
<feature type="compositionally biased region" description="Polar residues" evidence="6">
    <location>
        <begin position="375"/>
        <end position="387"/>
    </location>
</feature>
<dbReference type="Proteomes" id="UP000837801">
    <property type="component" value="Unassembled WGS sequence"/>
</dbReference>
<keyword evidence="3 5" id="KW-0195">Cyclin</keyword>
<dbReference type="FunFam" id="1.10.472.10:FF:000080">
    <property type="entry name" value="G1/S-specific cyclin"/>
    <property type="match status" value="1"/>
</dbReference>
<protein>
    <submittedName>
        <fullName evidence="8">G1/S-specific cyclin Cln3p</fullName>
    </submittedName>
</protein>
<dbReference type="CDD" id="cd20559">
    <property type="entry name" value="CYCLIN_ScCLN_like"/>
    <property type="match status" value="1"/>
</dbReference>
<dbReference type="InterPro" id="IPR039361">
    <property type="entry name" value="Cyclin"/>
</dbReference>
<evidence type="ECO:0000256" key="5">
    <source>
        <dbReference type="RuleBase" id="RU000383"/>
    </source>
</evidence>
<evidence type="ECO:0000259" key="7">
    <source>
        <dbReference type="SMART" id="SM00385"/>
    </source>
</evidence>
<accession>A0A9P0VWE3</accession>
<comment type="caution">
    <text evidence="8">The sequence shown here is derived from an EMBL/GenBank/DDBJ whole genome shotgun (WGS) entry which is preliminary data.</text>
</comment>
<evidence type="ECO:0000256" key="3">
    <source>
        <dbReference type="ARBA" id="ARBA00023127"/>
    </source>
</evidence>
<dbReference type="GO" id="GO:0051726">
    <property type="term" value="P:regulation of cell cycle"/>
    <property type="evidence" value="ECO:0007669"/>
    <property type="project" value="UniProtKB-ARBA"/>
</dbReference>
<keyword evidence="9" id="KW-1185">Reference proteome</keyword>
<keyword evidence="2" id="KW-0132">Cell division</keyword>
<reference evidence="8" key="1">
    <citation type="submission" date="2022-03" db="EMBL/GenBank/DDBJ databases">
        <authorList>
            <person name="Legras J.-L."/>
            <person name="Devillers H."/>
            <person name="Grondin C."/>
        </authorList>
    </citation>
    <scope>NUCLEOTIDE SEQUENCE</scope>
    <source>
        <strain evidence="8">CLIB 1423</strain>
    </source>
</reference>
<evidence type="ECO:0000313" key="9">
    <source>
        <dbReference type="Proteomes" id="UP000837801"/>
    </source>
</evidence>
<dbReference type="Gene3D" id="1.10.472.10">
    <property type="entry name" value="Cyclin-like"/>
    <property type="match status" value="2"/>
</dbReference>
<dbReference type="InterPro" id="IPR048258">
    <property type="entry name" value="Cyclins_cyclin-box"/>
</dbReference>
<dbReference type="InterPro" id="IPR013763">
    <property type="entry name" value="Cyclin-like_dom"/>
</dbReference>
<proteinExistence type="inferred from homology"/>
<keyword evidence="4" id="KW-0131">Cell cycle</keyword>
<comment type="similarity">
    <text evidence="1 5">Belongs to the cyclin family.</text>
</comment>
<dbReference type="InterPro" id="IPR006671">
    <property type="entry name" value="Cyclin_N"/>
</dbReference>
<evidence type="ECO:0000256" key="1">
    <source>
        <dbReference type="ARBA" id="ARBA00008742"/>
    </source>
</evidence>
<evidence type="ECO:0000313" key="8">
    <source>
        <dbReference type="EMBL" id="CAH2351161.1"/>
    </source>
</evidence>
<dbReference type="InterPro" id="IPR036915">
    <property type="entry name" value="Cyclin-like_sf"/>
</dbReference>
<gene>
    <name evidence="8" type="ORF">CLIB1423_03S00584</name>
</gene>
<evidence type="ECO:0000256" key="4">
    <source>
        <dbReference type="ARBA" id="ARBA00023306"/>
    </source>
</evidence>
<sequence length="518" mass="58248">MNNSPDSFYSIRYQNASVKASAAPLQSMEFRAHNTSINEYSNDILSHLFLIQQKTKPNLALIQQQPEINLKMRPLLLDFLMDVINKLQLSKSTFPLCVNLIDRYCSTRIVKKQHYQLLGLTSLWISCKNSDSKIKIPNLNDLCKMCCNCYDKKLFLEMENHLLKSLNWMISFPTFDSFVDICCKEYAQDEMFNGSQFSLKQVKYMAIYICELIQFYPNLYFNYSSSEISVSAFILSLMILNFKGVQPMTELSKLNSKFIDSVEGGMLEDRTFNTILQSLVKVLKCPPPSLKLKYFSKSNRQLNLMQLLIKFCNLNLTPVSSNPITPKNSIHKLNQLPPTPLSSNISPNGSNHSHPNAPGVSSVESGFLPSPRLSPHNNNSQYFNTSPPFTPLDIRASTSSKVRSEYITSSSSTILPPPPPAPHHHNYHPHLHTTPMPQVATFAATVPAGSLSASVIQNSTFPSRSSSATSITSSSSVASLRKRSFQILSIDTDHTMGTDVDDENLKRSKSQKPIFYIN</sequence>
<dbReference type="Pfam" id="PF00134">
    <property type="entry name" value="Cyclin_N"/>
    <property type="match status" value="1"/>
</dbReference>
<dbReference type="GO" id="GO:0016538">
    <property type="term" value="F:cyclin-dependent protein serine/threonine kinase regulator activity"/>
    <property type="evidence" value="ECO:0007669"/>
    <property type="project" value="UniProtKB-ARBA"/>
</dbReference>
<dbReference type="GO" id="GO:0051301">
    <property type="term" value="P:cell division"/>
    <property type="evidence" value="ECO:0007669"/>
    <property type="project" value="UniProtKB-KW"/>
</dbReference>
<name>A0A9P0VWE3_9ASCO</name>
<dbReference type="PROSITE" id="PS00292">
    <property type="entry name" value="CYCLINS"/>
    <property type="match status" value="1"/>
</dbReference>
<dbReference type="OrthoDB" id="5590282at2759"/>